<dbReference type="Proteomes" id="UP000887566">
    <property type="component" value="Unplaced"/>
</dbReference>
<dbReference type="SMART" id="SM00474">
    <property type="entry name" value="35EXOc"/>
    <property type="match status" value="1"/>
</dbReference>
<proteinExistence type="predicted"/>
<dbReference type="GO" id="GO:0008408">
    <property type="term" value="F:3'-5' exonuclease activity"/>
    <property type="evidence" value="ECO:0007669"/>
    <property type="project" value="InterPro"/>
</dbReference>
<accession>A0A914UWK2</accession>
<feature type="domain" description="3'-5' exonuclease" evidence="1">
    <location>
        <begin position="290"/>
        <end position="507"/>
    </location>
</feature>
<keyword evidence="2" id="KW-1185">Reference proteome</keyword>
<dbReference type="GO" id="GO:0003676">
    <property type="term" value="F:nucleic acid binding"/>
    <property type="evidence" value="ECO:0007669"/>
    <property type="project" value="InterPro"/>
</dbReference>
<dbReference type="GO" id="GO:0006139">
    <property type="term" value="P:nucleobase-containing compound metabolic process"/>
    <property type="evidence" value="ECO:0007669"/>
    <property type="project" value="InterPro"/>
</dbReference>
<dbReference type="InterPro" id="IPR052408">
    <property type="entry name" value="Exonuclease_MUT-7-like"/>
</dbReference>
<dbReference type="AlphaFoldDB" id="A0A914UWK2"/>
<dbReference type="WBParaSite" id="PSAMB.scaffold1271size55132.g12253.t1">
    <property type="protein sequence ID" value="PSAMB.scaffold1271size55132.g12253.t1"/>
    <property type="gene ID" value="PSAMB.scaffold1271size55132.g12253"/>
</dbReference>
<dbReference type="PANTHER" id="PTHR47765">
    <property type="entry name" value="3'-5' EXONUCLEASE DOMAIN-CONTAINING PROTEIN"/>
    <property type="match status" value="1"/>
</dbReference>
<dbReference type="Pfam" id="PF01612">
    <property type="entry name" value="DNA_pol_A_exo1"/>
    <property type="match status" value="1"/>
</dbReference>
<dbReference type="InterPro" id="IPR002562">
    <property type="entry name" value="3'-5'_exonuclease_dom"/>
</dbReference>
<sequence>MQRSAWIFRQVTRSRSRSRSSSFAFCCSYFSSPSSSRCISSKLYHCLVATERYASTDAAAGDLFVSSHPNKKQREASNTFNTETKSLSSEARKSEDVHSLRLALYKHIKTNEDDEEIERLILNVIALCGSREDLQRATVAYFAEIIAKARTDPTARIPKRRQKMLSRLNRLISRLLKAFDLPLATVQNLHRTACENSVKLFCYRRFLKNAMSDANFGDLIQGVLEVDPTMRRFVVDYLGDMEDPAAFQWARRFQEPSYCAASNSSLEAEPQFRPFSSETFALPERIRQSISMVDTKNGLNNCLNQVFASTSSEELVIGLDTEFMPGFLTLDEQVALLQIATKERIFLIDLYTLENQLDNQDWIDFFRQLLCNNRAIKIGFEFLSDLRILNATLPFCRDVMSKTTNVVCLAKLIHNFCQADASFYYALHMSKTSEETVANNPADVGELPPLGFGLSDLCAFLLGQPLDKSWQLSHWTKRPLRAEQMDYAALDAYCLVEIFDELKKKAK</sequence>
<evidence type="ECO:0000313" key="2">
    <source>
        <dbReference type="Proteomes" id="UP000887566"/>
    </source>
</evidence>
<dbReference type="Gene3D" id="3.30.420.10">
    <property type="entry name" value="Ribonuclease H-like superfamily/Ribonuclease H"/>
    <property type="match status" value="1"/>
</dbReference>
<organism evidence="2 3">
    <name type="scientific">Plectus sambesii</name>
    <dbReference type="NCBI Taxonomy" id="2011161"/>
    <lineage>
        <taxon>Eukaryota</taxon>
        <taxon>Metazoa</taxon>
        <taxon>Ecdysozoa</taxon>
        <taxon>Nematoda</taxon>
        <taxon>Chromadorea</taxon>
        <taxon>Plectida</taxon>
        <taxon>Plectina</taxon>
        <taxon>Plectoidea</taxon>
        <taxon>Plectidae</taxon>
        <taxon>Plectus</taxon>
    </lineage>
</organism>
<dbReference type="InterPro" id="IPR036397">
    <property type="entry name" value="RNaseH_sf"/>
</dbReference>
<dbReference type="InterPro" id="IPR012337">
    <property type="entry name" value="RNaseH-like_sf"/>
</dbReference>
<evidence type="ECO:0000259" key="1">
    <source>
        <dbReference type="SMART" id="SM00474"/>
    </source>
</evidence>
<dbReference type="SUPFAM" id="SSF53098">
    <property type="entry name" value="Ribonuclease H-like"/>
    <property type="match status" value="1"/>
</dbReference>
<reference evidence="3" key="1">
    <citation type="submission" date="2022-11" db="UniProtKB">
        <authorList>
            <consortium name="WormBaseParasite"/>
        </authorList>
    </citation>
    <scope>IDENTIFICATION</scope>
</reference>
<name>A0A914UWK2_9BILA</name>
<protein>
    <submittedName>
        <fullName evidence="3">3'-5' exonuclease domain-containing protein</fullName>
    </submittedName>
</protein>
<evidence type="ECO:0000313" key="3">
    <source>
        <dbReference type="WBParaSite" id="PSAMB.scaffold1271size55132.g12253.t1"/>
    </source>
</evidence>
<dbReference type="PANTHER" id="PTHR47765:SF2">
    <property type="entry name" value="EXONUCLEASE MUT-7 HOMOLOG"/>
    <property type="match status" value="1"/>
</dbReference>